<reference evidence="3 4" key="1">
    <citation type="journal article" date="2015" name="Genome Biol. Evol.">
        <title>Comparative Genomics of a Bacterivorous Green Alga Reveals Evolutionary Causalities and Consequences of Phago-Mixotrophic Mode of Nutrition.</title>
        <authorList>
            <person name="Burns J.A."/>
            <person name="Paasch A."/>
            <person name="Narechania A."/>
            <person name="Kim E."/>
        </authorList>
    </citation>
    <scope>NUCLEOTIDE SEQUENCE [LARGE SCALE GENOMIC DNA]</scope>
    <source>
        <strain evidence="3 4">PLY_AMNH</strain>
    </source>
</reference>
<dbReference type="AlphaFoldDB" id="A0AAE0LE86"/>
<evidence type="ECO:0000313" key="3">
    <source>
        <dbReference type="EMBL" id="KAK3281540.1"/>
    </source>
</evidence>
<accession>A0AAE0LE86</accession>
<gene>
    <name evidence="3" type="ORF">CYMTET_10670</name>
</gene>
<keyword evidence="4" id="KW-1185">Reference proteome</keyword>
<sequence>MPPGSVAVAGEKAIVVRIPEETQEQAVQVEQLESREEPDSSLLSQNSPPPPQKHDIIHKSDRFHQDQLLDPKDLRIKDLEAKVKELKAEIEHHNVCEKKTIEVWGSTGKYDDALPIHYRQKDSEYDEEGVEYRDLLK</sequence>
<protein>
    <submittedName>
        <fullName evidence="3">Uncharacterized protein</fullName>
    </submittedName>
</protein>
<evidence type="ECO:0000256" key="1">
    <source>
        <dbReference type="SAM" id="Coils"/>
    </source>
</evidence>
<dbReference type="EMBL" id="LGRX02003806">
    <property type="protein sequence ID" value="KAK3281540.1"/>
    <property type="molecule type" value="Genomic_DNA"/>
</dbReference>
<dbReference type="Proteomes" id="UP001190700">
    <property type="component" value="Unassembled WGS sequence"/>
</dbReference>
<proteinExistence type="predicted"/>
<keyword evidence="1" id="KW-0175">Coiled coil</keyword>
<organism evidence="3 4">
    <name type="scientific">Cymbomonas tetramitiformis</name>
    <dbReference type="NCBI Taxonomy" id="36881"/>
    <lineage>
        <taxon>Eukaryota</taxon>
        <taxon>Viridiplantae</taxon>
        <taxon>Chlorophyta</taxon>
        <taxon>Pyramimonadophyceae</taxon>
        <taxon>Pyramimonadales</taxon>
        <taxon>Pyramimonadaceae</taxon>
        <taxon>Cymbomonas</taxon>
    </lineage>
</organism>
<evidence type="ECO:0000313" key="4">
    <source>
        <dbReference type="Proteomes" id="UP001190700"/>
    </source>
</evidence>
<name>A0AAE0LE86_9CHLO</name>
<feature type="region of interest" description="Disordered" evidence="2">
    <location>
        <begin position="21"/>
        <end position="65"/>
    </location>
</feature>
<evidence type="ECO:0000256" key="2">
    <source>
        <dbReference type="SAM" id="MobiDB-lite"/>
    </source>
</evidence>
<feature type="compositionally biased region" description="Basic and acidic residues" evidence="2">
    <location>
        <begin position="52"/>
        <end position="65"/>
    </location>
</feature>
<feature type="coiled-coil region" evidence="1">
    <location>
        <begin position="69"/>
        <end position="96"/>
    </location>
</feature>
<comment type="caution">
    <text evidence="3">The sequence shown here is derived from an EMBL/GenBank/DDBJ whole genome shotgun (WGS) entry which is preliminary data.</text>
</comment>